<dbReference type="EMBL" id="JAWHQM010000004">
    <property type="protein sequence ID" value="KAK5626744.1"/>
    <property type="molecule type" value="Genomic_DNA"/>
</dbReference>
<comment type="caution">
    <text evidence="2">The sequence shown here is derived from an EMBL/GenBank/DDBJ whole genome shotgun (WGS) entry which is preliminary data.</text>
</comment>
<keyword evidence="3" id="KW-1185">Reference proteome</keyword>
<dbReference type="Pfam" id="PF26640">
    <property type="entry name" value="DUF8212"/>
    <property type="match status" value="1"/>
</dbReference>
<proteinExistence type="predicted"/>
<name>A0AAN7UJ13_9PEZI</name>
<dbReference type="InterPro" id="IPR058525">
    <property type="entry name" value="DUF8212"/>
</dbReference>
<dbReference type="AlphaFoldDB" id="A0AAN7UJ13"/>
<dbReference type="Proteomes" id="UP001305414">
    <property type="component" value="Unassembled WGS sequence"/>
</dbReference>
<evidence type="ECO:0000313" key="2">
    <source>
        <dbReference type="EMBL" id="KAK5626744.1"/>
    </source>
</evidence>
<reference evidence="2 3" key="1">
    <citation type="submission" date="2023-10" db="EMBL/GenBank/DDBJ databases">
        <title>Draft genome sequence of Xylaria bambusicola isolate GMP-LS, the root and basal stem rot pathogen of sugarcane in Indonesia.</title>
        <authorList>
            <person name="Selvaraj P."/>
            <person name="Muralishankar V."/>
            <person name="Muruganantham S."/>
            <person name="Sp S."/>
            <person name="Haryani S."/>
            <person name="Lau K.J.X."/>
            <person name="Naqvi N.I."/>
        </authorList>
    </citation>
    <scope>NUCLEOTIDE SEQUENCE [LARGE SCALE GENOMIC DNA]</scope>
    <source>
        <strain evidence="2">GMP-LS</strain>
    </source>
</reference>
<sequence length="364" mass="40799">MSWASRRRTTRIEDEAYCLLGLFGVSMPLLYGEGRRAFRRLQEEIIKELDDESIFAWQGGADHGLLASCPAQFAFSHSIHRSIERPISEDSSSLPFTITNKGVRMSLPVLEDCYSVPLYSLVQESSMQYLIPDPPHLQRKVQRRVLAILNCQQGADASSRIAVILNHDVSRDTYTRDVNIRLVKVSIKDIAARATSKQVLVAAGENPWDGITLMEEDPERLIVVQGLSGVLSHFKFMNTTLVNGIAITCDLQENETISIRFRQRRPLVAIYRSNFSPSHHLVLYLKSSDDETRIYAAITQVFGEDISTQDILGQTAQFGQDFLSSKAAESIVYETAHGTYTLSLNIREAEHASVVTVDALPRPQ</sequence>
<evidence type="ECO:0000313" key="3">
    <source>
        <dbReference type="Proteomes" id="UP001305414"/>
    </source>
</evidence>
<evidence type="ECO:0000259" key="1">
    <source>
        <dbReference type="Pfam" id="PF26640"/>
    </source>
</evidence>
<protein>
    <recommendedName>
        <fullName evidence="1">DUF8212 domain-containing protein</fullName>
    </recommendedName>
</protein>
<accession>A0AAN7UJ13</accession>
<dbReference type="PANTHER" id="PTHR10622:SF10">
    <property type="entry name" value="HET DOMAIN-CONTAINING PROTEIN"/>
    <property type="match status" value="1"/>
</dbReference>
<gene>
    <name evidence="2" type="ORF">RRF57_002459</name>
</gene>
<feature type="domain" description="DUF8212" evidence="1">
    <location>
        <begin position="36"/>
        <end position="59"/>
    </location>
</feature>
<dbReference type="PANTHER" id="PTHR10622">
    <property type="entry name" value="HET DOMAIN-CONTAINING PROTEIN"/>
    <property type="match status" value="1"/>
</dbReference>
<organism evidence="2 3">
    <name type="scientific">Xylaria bambusicola</name>
    <dbReference type="NCBI Taxonomy" id="326684"/>
    <lineage>
        <taxon>Eukaryota</taxon>
        <taxon>Fungi</taxon>
        <taxon>Dikarya</taxon>
        <taxon>Ascomycota</taxon>
        <taxon>Pezizomycotina</taxon>
        <taxon>Sordariomycetes</taxon>
        <taxon>Xylariomycetidae</taxon>
        <taxon>Xylariales</taxon>
        <taxon>Xylariaceae</taxon>
        <taxon>Xylaria</taxon>
    </lineage>
</organism>